<dbReference type="Proteomes" id="UP000219452">
    <property type="component" value="Unassembled WGS sequence"/>
</dbReference>
<gene>
    <name evidence="1" type="ORF">SAMN06269250_5056</name>
</gene>
<accession>A0A286GK68</accession>
<name>A0A286GK68_9BACT</name>
<dbReference type="SUPFAM" id="SSF143100">
    <property type="entry name" value="TTHA1013/TTHA0281-like"/>
    <property type="match status" value="1"/>
</dbReference>
<organism evidence="1 2">
    <name type="scientific">Spirosoma fluviale</name>
    <dbReference type="NCBI Taxonomy" id="1597977"/>
    <lineage>
        <taxon>Bacteria</taxon>
        <taxon>Pseudomonadati</taxon>
        <taxon>Bacteroidota</taxon>
        <taxon>Cytophagia</taxon>
        <taxon>Cytophagales</taxon>
        <taxon>Cytophagaceae</taxon>
        <taxon>Spirosoma</taxon>
    </lineage>
</organism>
<protein>
    <recommendedName>
        <fullName evidence="3">2-oxoisovalerate dehydrogenase</fullName>
    </recommendedName>
</protein>
<dbReference type="AlphaFoldDB" id="A0A286GK68"/>
<evidence type="ECO:0000313" key="1">
    <source>
        <dbReference type="EMBL" id="SOD95933.1"/>
    </source>
</evidence>
<dbReference type="InterPro" id="IPR035069">
    <property type="entry name" value="TTHA1013/TTHA0281-like"/>
</dbReference>
<dbReference type="Gene3D" id="3.30.160.250">
    <property type="match status" value="1"/>
</dbReference>
<dbReference type="EMBL" id="OCNH01000005">
    <property type="protein sequence ID" value="SOD95933.1"/>
    <property type="molecule type" value="Genomic_DNA"/>
</dbReference>
<keyword evidence="2" id="KW-1185">Reference proteome</keyword>
<sequence length="69" mass="7649">MTEIIFVVHEAEEGGYFAKSEGPAIFAEGDSVEELKANIKGGVECYYENSPDMPKLAHLHFVKDEVFAL</sequence>
<dbReference type="OrthoDB" id="9805307at2"/>
<proteinExistence type="predicted"/>
<evidence type="ECO:0008006" key="3">
    <source>
        <dbReference type="Google" id="ProtNLM"/>
    </source>
</evidence>
<reference evidence="2" key="1">
    <citation type="submission" date="2017-09" db="EMBL/GenBank/DDBJ databases">
        <authorList>
            <person name="Varghese N."/>
            <person name="Submissions S."/>
        </authorList>
    </citation>
    <scope>NUCLEOTIDE SEQUENCE [LARGE SCALE GENOMIC DNA]</scope>
    <source>
        <strain evidence="2">DSM 29961</strain>
    </source>
</reference>
<dbReference type="RefSeq" id="WP_097129523.1">
    <property type="nucleotide sequence ID" value="NZ_OCNH01000005.1"/>
</dbReference>
<evidence type="ECO:0000313" key="2">
    <source>
        <dbReference type="Proteomes" id="UP000219452"/>
    </source>
</evidence>